<organism evidence="3 4">
    <name type="scientific">Acidovorax ebreus (strain TPSY)</name>
    <name type="common">Diaphorobacter sp. (strain TPSY)</name>
    <dbReference type="NCBI Taxonomy" id="535289"/>
    <lineage>
        <taxon>Bacteria</taxon>
        <taxon>Pseudomonadati</taxon>
        <taxon>Pseudomonadota</taxon>
        <taxon>Betaproteobacteria</taxon>
        <taxon>Burkholderiales</taxon>
        <taxon>Comamonadaceae</taxon>
        <taxon>Diaphorobacter</taxon>
    </lineage>
</organism>
<dbReference type="PANTHER" id="PTHR34406">
    <property type="entry name" value="PROTEIN YCEI"/>
    <property type="match status" value="1"/>
</dbReference>
<dbReference type="SUPFAM" id="SSF101874">
    <property type="entry name" value="YceI-like"/>
    <property type="match status" value="1"/>
</dbReference>
<evidence type="ECO:0000313" key="3">
    <source>
        <dbReference type="EMBL" id="ACM32505.1"/>
    </source>
</evidence>
<dbReference type="InterPro" id="IPR007372">
    <property type="entry name" value="Lipid/polyisoprenoid-bd_YceI"/>
</dbReference>
<feature type="chain" id="PRO_5039900718" evidence="1">
    <location>
        <begin position="28"/>
        <end position="193"/>
    </location>
</feature>
<dbReference type="AlphaFoldDB" id="A0A9J9Q8K9"/>
<protein>
    <submittedName>
        <fullName evidence="3">YceI family protein</fullName>
    </submittedName>
</protein>
<dbReference type="KEGG" id="dia:Dtpsy_1027"/>
<dbReference type="SMART" id="SM00867">
    <property type="entry name" value="YceI"/>
    <property type="match status" value="1"/>
</dbReference>
<feature type="signal peptide" evidence="1">
    <location>
        <begin position="1"/>
        <end position="27"/>
    </location>
</feature>
<name>A0A9J9Q8K9_ACIET</name>
<dbReference type="Gene3D" id="2.40.128.110">
    <property type="entry name" value="Lipid/polyisoprenoid-binding, YceI-like"/>
    <property type="match status" value="1"/>
</dbReference>
<dbReference type="Proteomes" id="UP000000450">
    <property type="component" value="Chromosome"/>
</dbReference>
<keyword evidence="4" id="KW-1185">Reference proteome</keyword>
<dbReference type="EMBL" id="CP001392">
    <property type="protein sequence ID" value="ACM32505.1"/>
    <property type="molecule type" value="Genomic_DNA"/>
</dbReference>
<evidence type="ECO:0000256" key="1">
    <source>
        <dbReference type="SAM" id="SignalP"/>
    </source>
</evidence>
<reference evidence="3 4" key="1">
    <citation type="journal article" date="2010" name="J. Bacteriol.">
        <title>Completed genome sequence of the anaerobic iron-oxidizing bacterium Acidovorax ebreus strain TPSY.</title>
        <authorList>
            <person name="Byrne-Bailey K.G."/>
            <person name="Weber K.A."/>
            <person name="Chair A.H."/>
            <person name="Bose S."/>
            <person name="Knox T."/>
            <person name="Spanbauer T.L."/>
            <person name="Chertkov O."/>
            <person name="Coates J.D."/>
        </authorList>
    </citation>
    <scope>NUCLEOTIDE SEQUENCE [LARGE SCALE GENOMIC DNA]</scope>
    <source>
        <strain evidence="3 4">TPSY</strain>
    </source>
</reference>
<evidence type="ECO:0000313" key="4">
    <source>
        <dbReference type="Proteomes" id="UP000000450"/>
    </source>
</evidence>
<feature type="domain" description="Lipid/polyisoprenoid-binding YceI-like" evidence="2">
    <location>
        <begin position="28"/>
        <end position="188"/>
    </location>
</feature>
<dbReference type="Pfam" id="PF04264">
    <property type="entry name" value="YceI"/>
    <property type="match status" value="1"/>
</dbReference>
<keyword evidence="1" id="KW-0732">Signal</keyword>
<dbReference type="InterPro" id="IPR036761">
    <property type="entry name" value="TTHA0802/YceI-like_sf"/>
</dbReference>
<evidence type="ECO:0000259" key="2">
    <source>
        <dbReference type="SMART" id="SM00867"/>
    </source>
</evidence>
<gene>
    <name evidence="3" type="ordered locus">Dtpsy_1027</name>
</gene>
<accession>A0A9J9Q8K9</accession>
<proteinExistence type="predicted"/>
<sequence>MMQSSLPRLAGMALAGAALLAAGSAFAQQKLVPEQSEIVFVSKQMGVPVEGRFKKFDAQVAFDPAKPATSKVAFTVDTGSATLGVKETDAELPKPVWFNVPKFPQATFQSSAIKAVGAGKYEVAGKLSIKGAAHDVVVPVTLTQSGAITTAAGSFAIKRLAFKIGENEWADTSMVADEVQVKFKLALTGVPKL</sequence>
<dbReference type="PANTHER" id="PTHR34406:SF1">
    <property type="entry name" value="PROTEIN YCEI"/>
    <property type="match status" value="1"/>
</dbReference>